<dbReference type="InterPro" id="IPR008969">
    <property type="entry name" value="CarboxyPept-like_regulatory"/>
</dbReference>
<sequence length="1114" mass="121408">MRLKNLPSYRVLMLLFALFAGTTSGMAQNRQAVSGTVSDQSGVPLPGVSYLVKGTNNGGATDASGKFRVNIASDDAILVFSSIGYLGKEVPVGNASTLTVTLEEDTKLLNEVVVTGFGMTTETRKLSFSATTIDGTDITRTNNANMVNALQGKVAGVMINQGTGGPMSSSRIRIRGNASLSGNTQPLFVIDGVLIRPGTSGANSWGAGQDFGNIMKNINPDNIESMTVLKGSAASALYGSEALNGVVVIQTKKGRTNTGLGVTYNLTTSFENAYQFLDLQNQYGAGLGPFPIGADGTREVERANNNWVYNYGPKFDGQPVRDLDGRMIPWQANDPLSFFQTGKYINHNVAIEGGNDRGSFRASYSGLKNTTIMPAGTEMKRNNFNIRGTQKIGKIFSLDVSADYTDNDMVNPIRQGGNFNPVFRFVFSRPRSLDIDYWSKNYEDPVAGGRRQGANDPYFISQFMWDTFEDRQLRNEKVFRTNVDLNGKLTPWLSFLLRGNIQTQLTTGSGRQPGPNAGYSGGYYSEFTENENQSRIQGLLMANHQFGDNFNVSFNIGGESNRINGGRRFSASTNGGLRVPRVYSLANSQNTLNYDNGLASSRRIDALYAYGDVTYRDALTLNFSVRNDWSSTLTYADGSGDYSYSYPAVGLAWIFTESLNSTPNWLSFGKLRASYGFTGGDTDAYSTNRAGNYSPQGQYTLPDGSQINVSGFSDNTLPNYNLRNRLAREWELGADVRFFSGRIGLDFTVYNKLTRNEILSLPIASESGLNRKLVNAGEIQNKGIELMINATPIKRGKFEWNTNINFTRNRNKILDLVEGTDTYELALGFGADVRSIAKVGEQYGMLVTPYGFATYESADPNNPANGQRVIGAASGTTGGYPSYLRSGAYGQGNKELGTMMENFLLSNMNNFRYGNFTATVQLDGKFGGLMGSGTHQYGSANGSFANSLFGRDAETGGIQFTDAQGNVRNDGIIPEGVLADGYEVKVGDNLVDLGGMPYSEAVEKGYLTPIPAYAYYENLSQWSSGIREYSVFENSWVSLREVSVGYSVPASVLEKIKVQSLRVSLVGRNLMYLYRTAKDGINPEGLYSNRPGEFMEYGGLPFSRNLGVSVNVGL</sequence>
<comment type="similarity">
    <text evidence="8">Belongs to the TonB-dependent receptor family.</text>
</comment>
<reference evidence="11 12" key="1">
    <citation type="journal article" date="2014" name="Int. J. Syst. Evol. Microbiol.">
        <title>Complete genome sequence of Corynebacterium casei LMG S-19264T (=DSM 44701T), isolated from a smear-ripened cheese.</title>
        <authorList>
            <consortium name="US DOE Joint Genome Institute (JGI-PGF)"/>
            <person name="Walter F."/>
            <person name="Albersmeier A."/>
            <person name="Kalinowski J."/>
            <person name="Ruckert C."/>
        </authorList>
    </citation>
    <scope>NUCLEOTIDE SEQUENCE [LARGE SCALE GENOMIC DNA]</scope>
    <source>
        <strain evidence="11 12">KCTC 12866</strain>
    </source>
</reference>
<evidence type="ECO:0000256" key="8">
    <source>
        <dbReference type="PROSITE-ProRule" id="PRU01360"/>
    </source>
</evidence>
<dbReference type="Pfam" id="PF07715">
    <property type="entry name" value="Plug"/>
    <property type="match status" value="1"/>
</dbReference>
<evidence type="ECO:0000256" key="3">
    <source>
        <dbReference type="ARBA" id="ARBA00022452"/>
    </source>
</evidence>
<evidence type="ECO:0000313" key="11">
    <source>
        <dbReference type="EMBL" id="GHB55447.1"/>
    </source>
</evidence>
<evidence type="ECO:0000256" key="6">
    <source>
        <dbReference type="ARBA" id="ARBA00023136"/>
    </source>
</evidence>
<gene>
    <name evidence="11" type="ORF">GCM10007390_05820</name>
</gene>
<dbReference type="Proteomes" id="UP000598271">
    <property type="component" value="Unassembled WGS sequence"/>
</dbReference>
<dbReference type="SUPFAM" id="SSF49464">
    <property type="entry name" value="Carboxypeptidase regulatory domain-like"/>
    <property type="match status" value="1"/>
</dbReference>
<keyword evidence="7 8" id="KW-0998">Cell outer membrane</keyword>
<dbReference type="InterPro" id="IPR039426">
    <property type="entry name" value="TonB-dep_rcpt-like"/>
</dbReference>
<dbReference type="NCBIfam" id="TIGR04057">
    <property type="entry name" value="SusC_RagA_signa"/>
    <property type="match status" value="1"/>
</dbReference>
<keyword evidence="3 8" id="KW-1134">Transmembrane beta strand</keyword>
<evidence type="ECO:0000256" key="7">
    <source>
        <dbReference type="ARBA" id="ARBA00023237"/>
    </source>
</evidence>
<comment type="subcellular location">
    <subcellularLocation>
        <location evidence="1 8">Cell outer membrane</location>
        <topology evidence="1 8">Multi-pass membrane protein</topology>
    </subcellularLocation>
</comment>
<accession>A0A8J3D3Z4</accession>
<dbReference type="Pfam" id="PF13715">
    <property type="entry name" value="CarbopepD_reg_2"/>
    <property type="match status" value="1"/>
</dbReference>
<evidence type="ECO:0000256" key="1">
    <source>
        <dbReference type="ARBA" id="ARBA00004571"/>
    </source>
</evidence>
<dbReference type="InterPro" id="IPR036942">
    <property type="entry name" value="Beta-barrel_TonB_sf"/>
</dbReference>
<protein>
    <submittedName>
        <fullName evidence="11">SusC/RagA family TonB-linked outer membrane protein</fullName>
    </submittedName>
</protein>
<dbReference type="PROSITE" id="PS52016">
    <property type="entry name" value="TONB_DEPENDENT_REC_3"/>
    <property type="match status" value="1"/>
</dbReference>
<evidence type="ECO:0000256" key="4">
    <source>
        <dbReference type="ARBA" id="ARBA00022692"/>
    </source>
</evidence>
<feature type="signal peptide" evidence="9">
    <location>
        <begin position="1"/>
        <end position="27"/>
    </location>
</feature>
<dbReference type="SUPFAM" id="SSF56935">
    <property type="entry name" value="Porins"/>
    <property type="match status" value="1"/>
</dbReference>
<feature type="domain" description="TonB-dependent receptor plug" evidence="10">
    <location>
        <begin position="124"/>
        <end position="246"/>
    </location>
</feature>
<dbReference type="GO" id="GO:0044718">
    <property type="term" value="P:siderophore transmembrane transport"/>
    <property type="evidence" value="ECO:0007669"/>
    <property type="project" value="TreeGrafter"/>
</dbReference>
<evidence type="ECO:0000256" key="5">
    <source>
        <dbReference type="ARBA" id="ARBA00022729"/>
    </source>
</evidence>
<dbReference type="AlphaFoldDB" id="A0A8J3D3Z4"/>
<organism evidence="11 12">
    <name type="scientific">Persicitalea jodogahamensis</name>
    <dbReference type="NCBI Taxonomy" id="402147"/>
    <lineage>
        <taxon>Bacteria</taxon>
        <taxon>Pseudomonadati</taxon>
        <taxon>Bacteroidota</taxon>
        <taxon>Cytophagia</taxon>
        <taxon>Cytophagales</taxon>
        <taxon>Spirosomataceae</taxon>
        <taxon>Persicitalea</taxon>
    </lineage>
</organism>
<dbReference type="Gene3D" id="2.60.40.1120">
    <property type="entry name" value="Carboxypeptidase-like, regulatory domain"/>
    <property type="match status" value="1"/>
</dbReference>
<evidence type="ECO:0000259" key="10">
    <source>
        <dbReference type="Pfam" id="PF07715"/>
    </source>
</evidence>
<evidence type="ECO:0000313" key="12">
    <source>
        <dbReference type="Proteomes" id="UP000598271"/>
    </source>
</evidence>
<dbReference type="EMBL" id="BMXF01000001">
    <property type="protein sequence ID" value="GHB55447.1"/>
    <property type="molecule type" value="Genomic_DNA"/>
</dbReference>
<dbReference type="InterPro" id="IPR023996">
    <property type="entry name" value="TonB-dep_OMP_SusC/RagA"/>
</dbReference>
<keyword evidence="6 8" id="KW-0472">Membrane</keyword>
<dbReference type="PANTHER" id="PTHR30069">
    <property type="entry name" value="TONB-DEPENDENT OUTER MEMBRANE RECEPTOR"/>
    <property type="match status" value="1"/>
</dbReference>
<dbReference type="InterPro" id="IPR037066">
    <property type="entry name" value="Plug_dom_sf"/>
</dbReference>
<dbReference type="NCBIfam" id="TIGR04056">
    <property type="entry name" value="OMP_RagA_SusC"/>
    <property type="match status" value="1"/>
</dbReference>
<name>A0A8J3D3Z4_9BACT</name>
<dbReference type="GO" id="GO:0009279">
    <property type="term" value="C:cell outer membrane"/>
    <property type="evidence" value="ECO:0007669"/>
    <property type="project" value="UniProtKB-SubCell"/>
</dbReference>
<comment type="caution">
    <text evidence="11">The sequence shown here is derived from an EMBL/GenBank/DDBJ whole genome shotgun (WGS) entry which is preliminary data.</text>
</comment>
<keyword evidence="5 9" id="KW-0732">Signal</keyword>
<dbReference type="RefSeq" id="WP_229580248.1">
    <property type="nucleotide sequence ID" value="NZ_BMXF01000001.1"/>
</dbReference>
<keyword evidence="2 8" id="KW-0813">Transport</keyword>
<dbReference type="Gene3D" id="2.170.130.10">
    <property type="entry name" value="TonB-dependent receptor, plug domain"/>
    <property type="match status" value="1"/>
</dbReference>
<evidence type="ECO:0000256" key="2">
    <source>
        <dbReference type="ARBA" id="ARBA00022448"/>
    </source>
</evidence>
<evidence type="ECO:0000256" key="9">
    <source>
        <dbReference type="SAM" id="SignalP"/>
    </source>
</evidence>
<dbReference type="PANTHER" id="PTHR30069:SF29">
    <property type="entry name" value="HEMOGLOBIN AND HEMOGLOBIN-HAPTOGLOBIN-BINDING PROTEIN 1-RELATED"/>
    <property type="match status" value="1"/>
</dbReference>
<dbReference type="GO" id="GO:0015344">
    <property type="term" value="F:siderophore uptake transmembrane transporter activity"/>
    <property type="evidence" value="ECO:0007669"/>
    <property type="project" value="TreeGrafter"/>
</dbReference>
<dbReference type="InterPro" id="IPR012910">
    <property type="entry name" value="Plug_dom"/>
</dbReference>
<keyword evidence="12" id="KW-1185">Reference proteome</keyword>
<feature type="chain" id="PRO_5035278293" evidence="9">
    <location>
        <begin position="28"/>
        <end position="1114"/>
    </location>
</feature>
<dbReference type="InterPro" id="IPR023997">
    <property type="entry name" value="TonB-dep_OMP_SusC/RagA_CS"/>
</dbReference>
<dbReference type="Gene3D" id="2.40.170.20">
    <property type="entry name" value="TonB-dependent receptor, beta-barrel domain"/>
    <property type="match status" value="1"/>
</dbReference>
<proteinExistence type="inferred from homology"/>
<keyword evidence="4 8" id="KW-0812">Transmembrane</keyword>